<evidence type="ECO:0000313" key="4">
    <source>
        <dbReference type="Proteomes" id="UP000299211"/>
    </source>
</evidence>
<feature type="compositionally biased region" description="Basic and acidic residues" evidence="1">
    <location>
        <begin position="1"/>
        <end position="22"/>
    </location>
</feature>
<dbReference type="RefSeq" id="WP_010983613.1">
    <property type="nucleotide sequence ID" value="NZ_BAABTN010000005.1"/>
</dbReference>
<feature type="region of interest" description="Disordered" evidence="1">
    <location>
        <begin position="1"/>
        <end position="29"/>
    </location>
</feature>
<gene>
    <name evidence="2" type="ORF">SAV14893_013510</name>
    <name evidence="3" type="ORF">SAV31267_074200</name>
</gene>
<reference evidence="2 5" key="2">
    <citation type="submission" date="2019-04" db="EMBL/GenBank/DDBJ databases">
        <title>Draft genome sequences of Streptomyces avermitilis NBRC 14893.</title>
        <authorList>
            <person name="Komaki H."/>
            <person name="Tamura T."/>
            <person name="Hosoyama A."/>
        </authorList>
    </citation>
    <scope>NUCLEOTIDE SEQUENCE [LARGE SCALE GENOMIC DNA]</scope>
    <source>
        <strain evidence="2 5">NBRC 14893</strain>
    </source>
</reference>
<protein>
    <submittedName>
        <fullName evidence="2">Uncharacterized protein</fullName>
    </submittedName>
</protein>
<proteinExistence type="predicted"/>
<accession>A0A4D4LU91</accession>
<dbReference type="EMBL" id="BJHX01000001">
    <property type="protein sequence ID" value="GDY61958.1"/>
    <property type="molecule type" value="Genomic_DNA"/>
</dbReference>
<dbReference type="Proteomes" id="UP000299211">
    <property type="component" value="Unassembled WGS sequence"/>
</dbReference>
<evidence type="ECO:0000313" key="2">
    <source>
        <dbReference type="EMBL" id="GDY61958.1"/>
    </source>
</evidence>
<dbReference type="EMBL" id="BJHY01000001">
    <property type="protein sequence ID" value="GDY77935.1"/>
    <property type="molecule type" value="Genomic_DNA"/>
</dbReference>
<dbReference type="STRING" id="33903.AQJ43_30885"/>
<sequence length="162" mass="17811">MDRQHTPDPRPRLSDAHRRLSDPRPGLSAPLLCERPQRLSLPVELPAGLGYDAVGTSPEHGERIMECLPRVGCVFADDLRWWWIVPSGSHVGVTWPSCTTYAIGAYLADPSWTRASGRPRPGGPRLIHRPDGDSPYTPPIPLYFLICRLAGISPSWSLGAVS</sequence>
<comment type="caution">
    <text evidence="2">The sequence shown here is derived from an EMBL/GenBank/DDBJ whole genome shotgun (WGS) entry which is preliminary data.</text>
</comment>
<name>A0A4D4LU91_STRAX</name>
<reference evidence="3 4" key="1">
    <citation type="submission" date="2019-04" db="EMBL/GenBank/DDBJ databases">
        <title>Draft genome sequences of Streptomyces avermitilis ATCC 31267.</title>
        <authorList>
            <person name="Komaki H."/>
            <person name="Tamura T."/>
            <person name="Hosoyama A."/>
        </authorList>
    </citation>
    <scope>NUCLEOTIDE SEQUENCE [LARGE SCALE GENOMIC DNA]</scope>
    <source>
        <strain evidence="3 4">ATCC 31267</strain>
    </source>
</reference>
<dbReference type="AlphaFoldDB" id="A0A4D4LU91"/>
<evidence type="ECO:0000256" key="1">
    <source>
        <dbReference type="SAM" id="MobiDB-lite"/>
    </source>
</evidence>
<dbReference type="GeneID" id="41539269"/>
<evidence type="ECO:0000313" key="5">
    <source>
        <dbReference type="Proteomes" id="UP000302139"/>
    </source>
</evidence>
<evidence type="ECO:0000313" key="3">
    <source>
        <dbReference type="EMBL" id="GDY77935.1"/>
    </source>
</evidence>
<organism evidence="2 5">
    <name type="scientific">Streptomyces avermitilis</name>
    <dbReference type="NCBI Taxonomy" id="33903"/>
    <lineage>
        <taxon>Bacteria</taxon>
        <taxon>Bacillati</taxon>
        <taxon>Actinomycetota</taxon>
        <taxon>Actinomycetes</taxon>
        <taxon>Kitasatosporales</taxon>
        <taxon>Streptomycetaceae</taxon>
        <taxon>Streptomyces</taxon>
    </lineage>
</organism>
<dbReference type="Proteomes" id="UP000302139">
    <property type="component" value="Unassembled WGS sequence"/>
</dbReference>
<dbReference type="OMA" id="EHGERIM"/>